<feature type="compositionally biased region" description="Low complexity" evidence="1">
    <location>
        <begin position="41"/>
        <end position="68"/>
    </location>
</feature>
<feature type="non-terminal residue" evidence="2">
    <location>
        <position position="1"/>
    </location>
</feature>
<dbReference type="AlphaFoldDB" id="A0A821PAE6"/>
<accession>A0A821PAE6</accession>
<name>A0A821PAE6_9BILA</name>
<dbReference type="Proteomes" id="UP000663873">
    <property type="component" value="Unassembled WGS sequence"/>
</dbReference>
<feature type="region of interest" description="Disordered" evidence="1">
    <location>
        <begin position="1"/>
        <end position="76"/>
    </location>
</feature>
<keyword evidence="3" id="KW-1185">Reference proteome</keyword>
<protein>
    <submittedName>
        <fullName evidence="2">Uncharacterized protein</fullName>
    </submittedName>
</protein>
<comment type="caution">
    <text evidence="2">The sequence shown here is derived from an EMBL/GenBank/DDBJ whole genome shotgun (WGS) entry which is preliminary data.</text>
</comment>
<sequence length="76" mass="8994">PYNPERTLKKRKRDASIVKSLSQLSMKEDLTKKKQRSSPRIQEQQQEQQHLENENIIQSNTNQQTTTSLHLLFKCD</sequence>
<evidence type="ECO:0000313" key="2">
    <source>
        <dbReference type="EMBL" id="CAF4804060.1"/>
    </source>
</evidence>
<evidence type="ECO:0000313" key="3">
    <source>
        <dbReference type="Proteomes" id="UP000663873"/>
    </source>
</evidence>
<gene>
    <name evidence="2" type="ORF">UJA718_LOCUS41416</name>
</gene>
<dbReference type="EMBL" id="CAJOBP010049071">
    <property type="protein sequence ID" value="CAF4804060.1"/>
    <property type="molecule type" value="Genomic_DNA"/>
</dbReference>
<organism evidence="2 3">
    <name type="scientific">Rotaria socialis</name>
    <dbReference type="NCBI Taxonomy" id="392032"/>
    <lineage>
        <taxon>Eukaryota</taxon>
        <taxon>Metazoa</taxon>
        <taxon>Spiralia</taxon>
        <taxon>Gnathifera</taxon>
        <taxon>Rotifera</taxon>
        <taxon>Eurotatoria</taxon>
        <taxon>Bdelloidea</taxon>
        <taxon>Philodinida</taxon>
        <taxon>Philodinidae</taxon>
        <taxon>Rotaria</taxon>
    </lineage>
</organism>
<evidence type="ECO:0000256" key="1">
    <source>
        <dbReference type="SAM" id="MobiDB-lite"/>
    </source>
</evidence>
<proteinExistence type="predicted"/>
<reference evidence="2" key="1">
    <citation type="submission" date="2021-02" db="EMBL/GenBank/DDBJ databases">
        <authorList>
            <person name="Nowell W R."/>
        </authorList>
    </citation>
    <scope>NUCLEOTIDE SEQUENCE</scope>
</reference>